<comment type="caution">
    <text evidence="3">The sequence shown here is derived from an EMBL/GenBank/DDBJ whole genome shotgun (WGS) entry which is preliminary data.</text>
</comment>
<dbReference type="PRINTS" id="PR01438">
    <property type="entry name" value="UNVRSLSTRESS"/>
</dbReference>
<dbReference type="EMBL" id="JBEPSM010000001">
    <property type="protein sequence ID" value="MET4634386.1"/>
    <property type="molecule type" value="Genomic_DNA"/>
</dbReference>
<reference evidence="3 4" key="1">
    <citation type="submission" date="2024-06" db="EMBL/GenBank/DDBJ databases">
        <title>Sorghum-associated microbial communities from plants grown in Nebraska, USA.</title>
        <authorList>
            <person name="Schachtman D."/>
        </authorList>
    </citation>
    <scope>NUCLEOTIDE SEQUENCE [LARGE SCALE GENOMIC DNA]</scope>
    <source>
        <strain evidence="3 4">3207</strain>
    </source>
</reference>
<dbReference type="InterPro" id="IPR006015">
    <property type="entry name" value="Universal_stress_UspA"/>
</dbReference>
<dbReference type="Proteomes" id="UP001549321">
    <property type="component" value="Unassembled WGS sequence"/>
</dbReference>
<dbReference type="SUPFAM" id="SSF52402">
    <property type="entry name" value="Adenine nucleotide alpha hydrolases-like"/>
    <property type="match status" value="1"/>
</dbReference>
<feature type="domain" description="UspA" evidence="2">
    <location>
        <begin position="158"/>
        <end position="276"/>
    </location>
</feature>
<gene>
    <name evidence="3" type="ORF">ABIE08_002299</name>
</gene>
<evidence type="ECO:0000313" key="3">
    <source>
        <dbReference type="EMBL" id="MET4634386.1"/>
    </source>
</evidence>
<evidence type="ECO:0000256" key="1">
    <source>
        <dbReference type="ARBA" id="ARBA00008791"/>
    </source>
</evidence>
<accession>A0ABV2QZD8</accession>
<dbReference type="InterPro" id="IPR006016">
    <property type="entry name" value="UspA"/>
</dbReference>
<dbReference type="Pfam" id="PF00582">
    <property type="entry name" value="Usp"/>
    <property type="match status" value="1"/>
</dbReference>
<name>A0ABV2QZD8_9HYPH</name>
<sequence>MTNVRLAYMPLITYPGLAPDESIIAAVAFAGALGCELQATTFSVKIPPVSSPIGNFLLNIPELIRTTEENSLADCLRLQDLVHRWADGRIKAQCSSKKLMLGLAGNAATIEARYYDVSLVPWAVDNLVIQELAQSVVFDAGRPVILVPPSATSKPIGHVAIAWDGSRVAARALADLMPLLAQNTFITVLTVQNEKPLEAPDIAEALAASLKRRGVQALARNVELGGREIAEALQETALEVGADLMVMGGFGHTRLRDFILGGATKGVFSDLRLPVLFSH</sequence>
<evidence type="ECO:0000259" key="2">
    <source>
        <dbReference type="Pfam" id="PF00582"/>
    </source>
</evidence>
<dbReference type="RefSeq" id="WP_354551075.1">
    <property type="nucleotide sequence ID" value="NZ_JBEPSM010000001.1"/>
</dbReference>
<keyword evidence="4" id="KW-1185">Reference proteome</keyword>
<dbReference type="CDD" id="cd00293">
    <property type="entry name" value="USP-like"/>
    <property type="match status" value="1"/>
</dbReference>
<proteinExistence type="inferred from homology"/>
<protein>
    <submittedName>
        <fullName evidence="3">Nucleotide-binding universal stress UspA family protein</fullName>
    </submittedName>
</protein>
<dbReference type="PROSITE" id="PS51257">
    <property type="entry name" value="PROKAR_LIPOPROTEIN"/>
    <property type="match status" value="1"/>
</dbReference>
<comment type="similarity">
    <text evidence="1">Belongs to the universal stress protein A family.</text>
</comment>
<evidence type="ECO:0000313" key="4">
    <source>
        <dbReference type="Proteomes" id="UP001549321"/>
    </source>
</evidence>
<dbReference type="Gene3D" id="3.40.50.12370">
    <property type="match status" value="1"/>
</dbReference>
<organism evidence="3 4">
    <name type="scientific">Kaistia defluvii</name>
    <dbReference type="NCBI Taxonomy" id="410841"/>
    <lineage>
        <taxon>Bacteria</taxon>
        <taxon>Pseudomonadati</taxon>
        <taxon>Pseudomonadota</taxon>
        <taxon>Alphaproteobacteria</taxon>
        <taxon>Hyphomicrobiales</taxon>
        <taxon>Kaistiaceae</taxon>
        <taxon>Kaistia</taxon>
    </lineage>
</organism>